<sequence>MISAKLSSKFQLAIPKSIRDQLDLKAGQQFTLIAKGDIIELVPVRSLSAARGSFKGCNPDDYRDHQDRI</sequence>
<dbReference type="RefSeq" id="WP_127028210.1">
    <property type="nucleotide sequence ID" value="NZ_RYFG02000108.1"/>
</dbReference>
<dbReference type="InterPro" id="IPR037914">
    <property type="entry name" value="SpoVT-AbrB_sf"/>
</dbReference>
<reference evidence="3 4" key="1">
    <citation type="journal article" date="2019" name="Antonie Van Leeuwenhoek">
        <title>Description of 'Ca. Methylobacter oryzae' KRF1, a novel species from the environmentally important Methylobacter clade 2.</title>
        <authorList>
            <person name="Khatri K."/>
            <person name="Mohite J.A."/>
            <person name="Pandit P.S."/>
            <person name="Bahulikar R."/>
            <person name="Rahalkar M.C."/>
        </authorList>
    </citation>
    <scope>NUCLEOTIDE SEQUENCE [LARGE SCALE GENOMIC DNA]</scope>
    <source>
        <strain evidence="3 4">KRF1</strain>
    </source>
</reference>
<evidence type="ECO:0000313" key="4">
    <source>
        <dbReference type="Proteomes" id="UP000733744"/>
    </source>
</evidence>
<dbReference type="Pfam" id="PF04014">
    <property type="entry name" value="MazE_antitoxin"/>
    <property type="match status" value="1"/>
</dbReference>
<dbReference type="PROSITE" id="PS51740">
    <property type="entry name" value="SPOVT_ABRB"/>
    <property type="match status" value="1"/>
</dbReference>
<proteinExistence type="predicted"/>
<evidence type="ECO:0000256" key="1">
    <source>
        <dbReference type="PROSITE-ProRule" id="PRU01076"/>
    </source>
</evidence>
<dbReference type="SMART" id="SM00966">
    <property type="entry name" value="SpoVT_AbrB"/>
    <property type="match status" value="1"/>
</dbReference>
<dbReference type="SUPFAM" id="SSF89447">
    <property type="entry name" value="AbrB/MazE/MraZ-like"/>
    <property type="match status" value="1"/>
</dbReference>
<dbReference type="NCBIfam" id="TIGR01439">
    <property type="entry name" value="lp_hng_hel_AbrB"/>
    <property type="match status" value="1"/>
</dbReference>
<dbReference type="Gene3D" id="2.10.260.10">
    <property type="match status" value="1"/>
</dbReference>
<comment type="caution">
    <text evidence="3">The sequence shown here is derived from an EMBL/GenBank/DDBJ whole genome shotgun (WGS) entry which is preliminary data.</text>
</comment>
<gene>
    <name evidence="3" type="ORF">EKO24_015045</name>
</gene>
<name>A0ABY3C8J7_9GAMM</name>
<dbReference type="GO" id="GO:0003677">
    <property type="term" value="F:DNA binding"/>
    <property type="evidence" value="ECO:0007669"/>
    <property type="project" value="UniProtKB-KW"/>
</dbReference>
<dbReference type="Proteomes" id="UP000733744">
    <property type="component" value="Unassembled WGS sequence"/>
</dbReference>
<keyword evidence="1 3" id="KW-0238">DNA-binding</keyword>
<keyword evidence="4" id="KW-1185">Reference proteome</keyword>
<dbReference type="InterPro" id="IPR007159">
    <property type="entry name" value="SpoVT-AbrB_dom"/>
</dbReference>
<evidence type="ECO:0000313" key="3">
    <source>
        <dbReference type="EMBL" id="TRW92148.1"/>
    </source>
</evidence>
<evidence type="ECO:0000259" key="2">
    <source>
        <dbReference type="PROSITE" id="PS51740"/>
    </source>
</evidence>
<feature type="domain" description="SpoVT-AbrB" evidence="2">
    <location>
        <begin position="1"/>
        <end position="46"/>
    </location>
</feature>
<dbReference type="EMBL" id="RYFG02000108">
    <property type="protein sequence ID" value="TRW92148.1"/>
    <property type="molecule type" value="Genomic_DNA"/>
</dbReference>
<accession>A0ABY3C8J7</accession>
<organism evidence="3 4">
    <name type="scientific">Candidatus Methylobacter oryzae</name>
    <dbReference type="NCBI Taxonomy" id="2497749"/>
    <lineage>
        <taxon>Bacteria</taxon>
        <taxon>Pseudomonadati</taxon>
        <taxon>Pseudomonadota</taxon>
        <taxon>Gammaproteobacteria</taxon>
        <taxon>Methylococcales</taxon>
        <taxon>Methylococcaceae</taxon>
        <taxon>Methylobacter</taxon>
    </lineage>
</organism>
<protein>
    <submittedName>
        <fullName evidence="3">AbrB/MazE/SpoVT family DNA-binding domain-containing protein</fullName>
    </submittedName>
</protein>